<name>A0A5C7AYU0_9BACT</name>
<protein>
    <submittedName>
        <fullName evidence="1">Uncharacterized protein</fullName>
    </submittedName>
</protein>
<organism evidence="1 2">
    <name type="scientific">Algoriphagus aquimarinus</name>
    <dbReference type="NCBI Taxonomy" id="237018"/>
    <lineage>
        <taxon>Bacteria</taxon>
        <taxon>Pseudomonadati</taxon>
        <taxon>Bacteroidota</taxon>
        <taxon>Cytophagia</taxon>
        <taxon>Cytophagales</taxon>
        <taxon>Cyclobacteriaceae</taxon>
        <taxon>Algoriphagus</taxon>
    </lineage>
</organism>
<evidence type="ECO:0000313" key="2">
    <source>
        <dbReference type="Proteomes" id="UP000321935"/>
    </source>
</evidence>
<evidence type="ECO:0000313" key="1">
    <source>
        <dbReference type="EMBL" id="TXE13996.1"/>
    </source>
</evidence>
<comment type="caution">
    <text evidence="1">The sequence shown here is derived from an EMBL/GenBank/DDBJ whole genome shotgun (WGS) entry which is preliminary data.</text>
</comment>
<accession>A0A5C7AYU0</accession>
<dbReference type="AlphaFoldDB" id="A0A5C7AYU0"/>
<dbReference type="Proteomes" id="UP000321935">
    <property type="component" value="Unassembled WGS sequence"/>
</dbReference>
<sequence>MSVTDLKEILQKKVESISDEGVLEVLIDVVSHLDDDSSAFQLTQEQREQLFKSYDESFDESNLENWFDLKKSFL</sequence>
<dbReference type="RefSeq" id="WP_146914258.1">
    <property type="nucleotide sequence ID" value="NZ_VORW01000001.1"/>
</dbReference>
<proteinExistence type="predicted"/>
<dbReference type="OrthoDB" id="1123256at2"/>
<reference evidence="1 2" key="1">
    <citation type="submission" date="2019-08" db="EMBL/GenBank/DDBJ databases">
        <title>Genomes sequence of Algoriphagus aquimarinus ACAM450.</title>
        <authorList>
            <person name="Bowman J.P."/>
        </authorList>
    </citation>
    <scope>NUCLEOTIDE SEQUENCE [LARGE SCALE GENOMIC DNA]</scope>
    <source>
        <strain evidence="1 2">ACAM 450</strain>
    </source>
</reference>
<gene>
    <name evidence="1" type="ORF">ESV85_00080</name>
</gene>
<dbReference type="EMBL" id="VORW01000001">
    <property type="protein sequence ID" value="TXE13996.1"/>
    <property type="molecule type" value="Genomic_DNA"/>
</dbReference>